<proteinExistence type="predicted"/>
<name>A0A914YD23_9BILA</name>
<organism evidence="1 2">
    <name type="scientific">Panagrolaimus superbus</name>
    <dbReference type="NCBI Taxonomy" id="310955"/>
    <lineage>
        <taxon>Eukaryota</taxon>
        <taxon>Metazoa</taxon>
        <taxon>Ecdysozoa</taxon>
        <taxon>Nematoda</taxon>
        <taxon>Chromadorea</taxon>
        <taxon>Rhabditida</taxon>
        <taxon>Tylenchina</taxon>
        <taxon>Panagrolaimomorpha</taxon>
        <taxon>Panagrolaimoidea</taxon>
        <taxon>Panagrolaimidae</taxon>
        <taxon>Panagrolaimus</taxon>
    </lineage>
</organism>
<reference evidence="2" key="1">
    <citation type="submission" date="2022-11" db="UniProtKB">
        <authorList>
            <consortium name="WormBaseParasite"/>
        </authorList>
    </citation>
    <scope>IDENTIFICATION</scope>
</reference>
<evidence type="ECO:0000313" key="2">
    <source>
        <dbReference type="WBParaSite" id="PSU_v2.g15354.t1"/>
    </source>
</evidence>
<evidence type="ECO:0000313" key="1">
    <source>
        <dbReference type="Proteomes" id="UP000887577"/>
    </source>
</evidence>
<sequence>MELSDDNRKIKVEKFEQLFGKLEAESHSAEDLKPFLAAIALEDDSLMRKDVLEYLSNHPGSTYQDAKKCMN</sequence>
<accession>A0A914YD23</accession>
<keyword evidence="1" id="KW-1185">Reference proteome</keyword>
<dbReference type="Proteomes" id="UP000887577">
    <property type="component" value="Unplaced"/>
</dbReference>
<dbReference type="AlphaFoldDB" id="A0A914YD23"/>
<protein>
    <submittedName>
        <fullName evidence="2">Uncharacterized protein</fullName>
    </submittedName>
</protein>
<dbReference type="WBParaSite" id="PSU_v2.g15354.t1">
    <property type="protein sequence ID" value="PSU_v2.g15354.t1"/>
    <property type="gene ID" value="PSU_v2.g15354"/>
</dbReference>